<protein>
    <recommendedName>
        <fullName evidence="8">ADF-H domain-containing protein</fullName>
    </recommendedName>
</protein>
<dbReference type="CDD" id="cd11285">
    <property type="entry name" value="ADF_Twf-N_like"/>
    <property type="match status" value="1"/>
</dbReference>
<proteinExistence type="inferred from homology"/>
<evidence type="ECO:0000313" key="9">
    <source>
        <dbReference type="EMBL" id="KAK6953121.1"/>
    </source>
</evidence>
<evidence type="ECO:0000259" key="8">
    <source>
        <dbReference type="PROSITE" id="PS51263"/>
    </source>
</evidence>
<keyword evidence="6" id="KW-0206">Cytoskeleton</keyword>
<dbReference type="InterPro" id="IPR002108">
    <property type="entry name" value="ADF-H"/>
</dbReference>
<dbReference type="Proteomes" id="UP001369815">
    <property type="component" value="Unassembled WGS sequence"/>
</dbReference>
<feature type="domain" description="ADF-H" evidence="8">
    <location>
        <begin position="3"/>
        <end position="137"/>
    </location>
</feature>
<feature type="domain" description="ADF-H" evidence="8">
    <location>
        <begin position="174"/>
        <end position="319"/>
    </location>
</feature>
<gene>
    <name evidence="9" type="ORF">Daesc_005421</name>
</gene>
<dbReference type="InterPro" id="IPR028458">
    <property type="entry name" value="Twinfilin"/>
</dbReference>
<dbReference type="Pfam" id="PF00241">
    <property type="entry name" value="Cofilin_ADF"/>
    <property type="match status" value="2"/>
</dbReference>
<evidence type="ECO:0000256" key="4">
    <source>
        <dbReference type="ARBA" id="ARBA00022737"/>
    </source>
</evidence>
<reference evidence="9 10" key="1">
    <citation type="journal article" date="2024" name="Front Chem Biol">
        <title>Unveiling the potential of Daldinia eschscholtzii MFLUCC 19-0629 through bioactivity and bioinformatics studies for enhanced sustainable agriculture production.</title>
        <authorList>
            <person name="Brooks S."/>
            <person name="Weaver J.A."/>
            <person name="Klomchit A."/>
            <person name="Alharthi S.A."/>
            <person name="Onlamun T."/>
            <person name="Nurani R."/>
            <person name="Vong T.K."/>
            <person name="Alberti F."/>
            <person name="Greco C."/>
        </authorList>
    </citation>
    <scope>NUCLEOTIDE SEQUENCE [LARGE SCALE GENOMIC DNA]</scope>
    <source>
        <strain evidence="9">MFLUCC 19-0629</strain>
    </source>
</reference>
<comment type="subcellular location">
    <subcellularLocation>
        <location evidence="1">Cytoplasm</location>
        <location evidence="1">Cytoskeleton</location>
    </subcellularLocation>
</comment>
<organism evidence="9 10">
    <name type="scientific">Daldinia eschscholtzii</name>
    <dbReference type="NCBI Taxonomy" id="292717"/>
    <lineage>
        <taxon>Eukaryota</taxon>
        <taxon>Fungi</taxon>
        <taxon>Dikarya</taxon>
        <taxon>Ascomycota</taxon>
        <taxon>Pezizomycotina</taxon>
        <taxon>Sordariomycetes</taxon>
        <taxon>Xylariomycetidae</taxon>
        <taxon>Xylariales</taxon>
        <taxon>Hypoxylaceae</taxon>
        <taxon>Daldinia</taxon>
    </lineage>
</organism>
<dbReference type="InterPro" id="IPR029006">
    <property type="entry name" value="ADF-H/Gelsolin-like_dom_sf"/>
</dbReference>
<evidence type="ECO:0000256" key="2">
    <source>
        <dbReference type="ARBA" id="ARBA00009557"/>
    </source>
</evidence>
<dbReference type="GO" id="GO:0005884">
    <property type="term" value="C:actin filament"/>
    <property type="evidence" value="ECO:0007669"/>
    <property type="project" value="TreeGrafter"/>
</dbReference>
<evidence type="ECO:0000256" key="6">
    <source>
        <dbReference type="ARBA" id="ARBA00023212"/>
    </source>
</evidence>
<dbReference type="EMBL" id="JBANMG010000005">
    <property type="protein sequence ID" value="KAK6953121.1"/>
    <property type="molecule type" value="Genomic_DNA"/>
</dbReference>
<evidence type="ECO:0000256" key="7">
    <source>
        <dbReference type="ARBA" id="ARBA00038532"/>
    </source>
</evidence>
<dbReference type="GO" id="GO:0005737">
    <property type="term" value="C:cytoplasm"/>
    <property type="evidence" value="ECO:0007669"/>
    <property type="project" value="TreeGrafter"/>
</dbReference>
<dbReference type="PANTHER" id="PTHR13759:SF1">
    <property type="entry name" value="TWINFILIN"/>
    <property type="match status" value="1"/>
</dbReference>
<dbReference type="AlphaFoldDB" id="A0AAX6MLQ5"/>
<dbReference type="SMART" id="SM00102">
    <property type="entry name" value="ADF"/>
    <property type="match status" value="2"/>
</dbReference>
<keyword evidence="4" id="KW-0677">Repeat</keyword>
<evidence type="ECO:0000256" key="1">
    <source>
        <dbReference type="ARBA" id="ARBA00004245"/>
    </source>
</evidence>
<dbReference type="FunFam" id="3.40.20.10:FF:000042">
    <property type="entry name" value="Actin depolymerizing protein"/>
    <property type="match status" value="1"/>
</dbReference>
<dbReference type="GO" id="GO:0051015">
    <property type="term" value="F:actin filament binding"/>
    <property type="evidence" value="ECO:0007669"/>
    <property type="project" value="TreeGrafter"/>
</dbReference>
<dbReference type="GO" id="GO:0051016">
    <property type="term" value="P:barbed-end actin filament capping"/>
    <property type="evidence" value="ECO:0007669"/>
    <property type="project" value="TreeGrafter"/>
</dbReference>
<dbReference type="PROSITE" id="PS51263">
    <property type="entry name" value="ADF_H"/>
    <property type="match status" value="2"/>
</dbReference>
<evidence type="ECO:0000256" key="5">
    <source>
        <dbReference type="ARBA" id="ARBA00023203"/>
    </source>
</evidence>
<keyword evidence="5" id="KW-0009">Actin-binding</keyword>
<comment type="subunit">
    <text evidence="7">Interacts with G-actin; ADP-actin form.</text>
</comment>
<comment type="caution">
    <text evidence="9">The sequence shown here is derived from an EMBL/GenBank/DDBJ whole genome shotgun (WGS) entry which is preliminary data.</text>
</comment>
<dbReference type="Gene3D" id="3.40.20.10">
    <property type="entry name" value="Severin"/>
    <property type="match status" value="2"/>
</dbReference>
<dbReference type="SUPFAM" id="SSF55753">
    <property type="entry name" value="Actin depolymerizing proteins"/>
    <property type="match status" value="2"/>
</dbReference>
<evidence type="ECO:0000313" key="10">
    <source>
        <dbReference type="Proteomes" id="UP001369815"/>
    </source>
</evidence>
<sequence>MQSGISASQELVTQFNKFLADPAQFGLLVTITGESLTPSTTIPRSSLSSDFDSDLPKLSPYLKPDEPLYIILRRYDAAPYLIAVTYVPDTAKVRQKMLFASTRLTLVRELGSDHFRETIFTTMAEELTAEGFKKHDRHNELEAPLTEEERTLGAVKRAEAEAGAGTGVREIHLSKTMNMPVATDALVALSALGREEGSSIVMLKINPETEVVELVQDSSSPSTIPELVKTISATEPRFTFFRYKATPPSGGEEKNVILFFYTCPVSAATKAIKFRMMYPLMKRAVLEVATKEAGLNVEKKFELEDPSEITEQSVTSELFPEAEVKTGFRRPKRPGR</sequence>
<dbReference type="GO" id="GO:0030042">
    <property type="term" value="P:actin filament depolymerization"/>
    <property type="evidence" value="ECO:0007669"/>
    <property type="project" value="TreeGrafter"/>
</dbReference>
<accession>A0AAX6MLQ5</accession>
<evidence type="ECO:0000256" key="3">
    <source>
        <dbReference type="ARBA" id="ARBA00022490"/>
    </source>
</evidence>
<keyword evidence="3" id="KW-0963">Cytoplasm</keyword>
<comment type="similarity">
    <text evidence="2">Belongs to the actin-binding proteins ADF family. Twinfilin subfamily.</text>
</comment>
<dbReference type="PANTHER" id="PTHR13759">
    <property type="entry name" value="TWINFILIN"/>
    <property type="match status" value="1"/>
</dbReference>
<dbReference type="GO" id="GO:0003785">
    <property type="term" value="F:actin monomer binding"/>
    <property type="evidence" value="ECO:0007669"/>
    <property type="project" value="TreeGrafter"/>
</dbReference>
<name>A0AAX6MLQ5_9PEZI</name>
<keyword evidence="10" id="KW-1185">Reference proteome</keyword>